<gene>
    <name evidence="3" type="ORF">VN24_08100</name>
</gene>
<feature type="region of interest" description="Disordered" evidence="1">
    <location>
        <begin position="186"/>
        <end position="229"/>
    </location>
</feature>
<accession>A0A0D5NHC8</accession>
<dbReference type="EMBL" id="CP011058">
    <property type="protein sequence ID" value="AJY74540.1"/>
    <property type="molecule type" value="Genomic_DNA"/>
</dbReference>
<dbReference type="RefSeq" id="WP_045669973.1">
    <property type="nucleotide sequence ID" value="NZ_CP011058.1"/>
</dbReference>
<dbReference type="OrthoDB" id="3199616at2"/>
<dbReference type="STRING" id="1126833.VN24_08100"/>
<evidence type="ECO:0000313" key="3">
    <source>
        <dbReference type="EMBL" id="AJY74540.1"/>
    </source>
</evidence>
<organism evidence="3 4">
    <name type="scientific">Paenibacillus beijingensis</name>
    <dbReference type="NCBI Taxonomy" id="1126833"/>
    <lineage>
        <taxon>Bacteria</taxon>
        <taxon>Bacillati</taxon>
        <taxon>Bacillota</taxon>
        <taxon>Bacilli</taxon>
        <taxon>Bacillales</taxon>
        <taxon>Paenibacillaceae</taxon>
        <taxon>Paenibacillus</taxon>
    </lineage>
</organism>
<dbReference type="NCBIfam" id="TIGR03609">
    <property type="entry name" value="S_layer_CsaB"/>
    <property type="match status" value="1"/>
</dbReference>
<dbReference type="InterPro" id="IPR007345">
    <property type="entry name" value="Polysacch_pyruvyl_Trfase"/>
</dbReference>
<feature type="compositionally biased region" description="Low complexity" evidence="1">
    <location>
        <begin position="186"/>
        <end position="210"/>
    </location>
</feature>
<dbReference type="PATRIC" id="fig|1126833.4.peg.1783"/>
<reference evidence="4" key="2">
    <citation type="submission" date="2015-03" db="EMBL/GenBank/DDBJ databases">
        <title>Genome sequence of Paenibacillus beijingensis strain DSM 24997T.</title>
        <authorList>
            <person name="Kwak Y."/>
            <person name="Shin J.-H."/>
        </authorList>
    </citation>
    <scope>NUCLEOTIDE SEQUENCE [LARGE SCALE GENOMIC DNA]</scope>
    <source>
        <strain evidence="4">DSM 24997</strain>
    </source>
</reference>
<feature type="compositionally biased region" description="Gly residues" evidence="1">
    <location>
        <begin position="211"/>
        <end position="221"/>
    </location>
</feature>
<evidence type="ECO:0000259" key="2">
    <source>
        <dbReference type="Pfam" id="PF04230"/>
    </source>
</evidence>
<dbReference type="HOGENOM" id="CLU_039510_0_1_9"/>
<dbReference type="AlphaFoldDB" id="A0A0D5NHC8"/>
<dbReference type="PANTHER" id="PTHR36836:SF1">
    <property type="entry name" value="COLANIC ACID BIOSYNTHESIS PROTEIN WCAK"/>
    <property type="match status" value="1"/>
</dbReference>
<name>A0A0D5NHC8_9BACL</name>
<dbReference type="Proteomes" id="UP000032633">
    <property type="component" value="Chromosome"/>
</dbReference>
<reference evidence="3 4" key="1">
    <citation type="journal article" date="2015" name="J. Biotechnol.">
        <title>Complete genome sequence of Paenibacillus beijingensis 7188(T) (=DSM 24997(T)), a novel rhizobacterium from jujube garden soil.</title>
        <authorList>
            <person name="Kwak Y."/>
            <person name="Shin J.H."/>
        </authorList>
    </citation>
    <scope>NUCLEOTIDE SEQUENCE [LARGE SCALE GENOMIC DNA]</scope>
    <source>
        <strain evidence="3 4">DSM 24997</strain>
    </source>
</reference>
<evidence type="ECO:0000313" key="4">
    <source>
        <dbReference type="Proteomes" id="UP000032633"/>
    </source>
</evidence>
<keyword evidence="3" id="KW-0808">Transferase</keyword>
<feature type="domain" description="Polysaccharide pyruvyl transferase" evidence="2">
    <location>
        <begin position="20"/>
        <end position="349"/>
    </location>
</feature>
<keyword evidence="4" id="KW-1185">Reference proteome</keyword>
<protein>
    <submittedName>
        <fullName evidence="3">Polysaccharide pyruvyl transferase</fullName>
    </submittedName>
</protein>
<proteinExistence type="predicted"/>
<dbReference type="GO" id="GO:0016740">
    <property type="term" value="F:transferase activity"/>
    <property type="evidence" value="ECO:0007669"/>
    <property type="project" value="UniProtKB-KW"/>
</dbReference>
<dbReference type="InterPro" id="IPR019896">
    <property type="entry name" value="Polysacch_pyruvyl_Trfase_CsaB"/>
</dbReference>
<dbReference type="Pfam" id="PF04230">
    <property type="entry name" value="PS_pyruv_trans"/>
    <property type="match status" value="1"/>
</dbReference>
<dbReference type="PANTHER" id="PTHR36836">
    <property type="entry name" value="COLANIC ACID BIOSYNTHESIS PROTEIN WCAK"/>
    <property type="match status" value="1"/>
</dbReference>
<sequence length="420" mass="44520">MEARSEVRRIAISGYYGFRNSGDEAVLKSILLALEEEGREQGIRIEPVVLSSDPDWTSRMYGVEAAHRMRPAELLGAIRSCDGLISGGGSLLQDATGGMTIPYYTGVMKLAQLLGKPTFVYSQGVGPVNSRRMDPLIRHVMRRSAYVSVRDAESAQLLGRIGVPADRIEIVPDPVMGLPLPDEAAAAGAAPRGDAGAAESGAAAGSEAPAAGGGAQPGGPGARAAGAAAPDARPAAVPLVGVSLRHWRKDGADLARAAEALAALARRRAVRLRFLPFHSPGDAEASRQVMERLEALGAGGCSELAAPGHDPRQMLAEVSRCDLLFGMRLHALIYAANQSVPMIGLSYDPKIDAFLQRLGERPAGTTESLAAEPFADAAERLLDSGEEWRAVHAPAIAELKREARRPAQQIVQYLRHRTTR</sequence>
<evidence type="ECO:0000256" key="1">
    <source>
        <dbReference type="SAM" id="MobiDB-lite"/>
    </source>
</evidence>
<dbReference type="KEGG" id="pbj:VN24_08100"/>